<proteinExistence type="inferred from homology"/>
<name>A0A7S0VCP1_9CHLO</name>
<dbReference type="GO" id="GO:0016020">
    <property type="term" value="C:membrane"/>
    <property type="evidence" value="ECO:0007669"/>
    <property type="project" value="UniProtKB-SubCell"/>
</dbReference>
<comment type="function">
    <text evidence="1 7">May be involved in both secretory and endocytic intracellular trafficking in the endosomal/prevacuolar compartments.</text>
</comment>
<sequence length="203" mass="21828">MSTAPNFTMATPAPPNANLAAATSTLNKSKEYVLSVLAKGKPWAEMFDKNAVSKPANLGEAVTRMRKNSSYFKLNYVAIILCTTILSFLMHPGSLIVLALILASWAFAFLAYPGTVEINGKSFSEREKIVAMSVLSFVLIFFVTSVGTVFFSAISISLALIALHGAFREPDNLFLDDGEAQSPINPFSFLPIPISTPAVATNV</sequence>
<keyword evidence="4 7" id="KW-0812">Transmembrane</keyword>
<keyword evidence="5 7" id="KW-1133">Transmembrane helix</keyword>
<dbReference type="GO" id="GO:0005783">
    <property type="term" value="C:endoplasmic reticulum"/>
    <property type="evidence" value="ECO:0007669"/>
    <property type="project" value="UniProtKB-ARBA"/>
</dbReference>
<dbReference type="Pfam" id="PF03208">
    <property type="entry name" value="PRA1"/>
    <property type="match status" value="1"/>
</dbReference>
<evidence type="ECO:0000256" key="4">
    <source>
        <dbReference type="ARBA" id="ARBA00022692"/>
    </source>
</evidence>
<evidence type="ECO:0000256" key="1">
    <source>
        <dbReference type="ARBA" id="ARBA00002501"/>
    </source>
</evidence>
<protein>
    <recommendedName>
        <fullName evidence="7">PRA1 family protein</fullName>
    </recommendedName>
</protein>
<feature type="transmembrane region" description="Helical" evidence="7">
    <location>
        <begin position="96"/>
        <end position="113"/>
    </location>
</feature>
<accession>A0A7S0VCP1</accession>
<keyword evidence="6 7" id="KW-0472">Membrane</keyword>
<dbReference type="EMBL" id="HBFM01021871">
    <property type="protein sequence ID" value="CAD8779364.1"/>
    <property type="molecule type" value="Transcribed_RNA"/>
</dbReference>
<dbReference type="AlphaFoldDB" id="A0A7S0VCP1"/>
<evidence type="ECO:0000256" key="2">
    <source>
        <dbReference type="ARBA" id="ARBA00004141"/>
    </source>
</evidence>
<feature type="transmembrane region" description="Helical" evidence="7">
    <location>
        <begin position="74"/>
        <end position="90"/>
    </location>
</feature>
<organism evidence="8">
    <name type="scientific">Polytomella parva</name>
    <dbReference type="NCBI Taxonomy" id="51329"/>
    <lineage>
        <taxon>Eukaryota</taxon>
        <taxon>Viridiplantae</taxon>
        <taxon>Chlorophyta</taxon>
        <taxon>core chlorophytes</taxon>
        <taxon>Chlorophyceae</taxon>
        <taxon>CS clade</taxon>
        <taxon>Chlamydomonadales</taxon>
        <taxon>Chlamydomonadaceae</taxon>
        <taxon>Polytomella</taxon>
    </lineage>
</organism>
<gene>
    <name evidence="8" type="ORF">PPAR00522_LOCUS14241</name>
</gene>
<dbReference type="GO" id="GO:0005794">
    <property type="term" value="C:Golgi apparatus"/>
    <property type="evidence" value="ECO:0007669"/>
    <property type="project" value="TreeGrafter"/>
</dbReference>
<comment type="subcellular location">
    <subcellularLocation>
        <location evidence="2 7">Membrane</location>
        <topology evidence="2 7">Multi-pass membrane protein</topology>
    </subcellularLocation>
</comment>
<reference evidence="8" key="1">
    <citation type="submission" date="2021-01" db="EMBL/GenBank/DDBJ databases">
        <authorList>
            <person name="Corre E."/>
            <person name="Pelletier E."/>
            <person name="Niang G."/>
            <person name="Scheremetjew M."/>
            <person name="Finn R."/>
            <person name="Kale V."/>
            <person name="Holt S."/>
            <person name="Cochrane G."/>
            <person name="Meng A."/>
            <person name="Brown T."/>
            <person name="Cohen L."/>
        </authorList>
    </citation>
    <scope>NUCLEOTIDE SEQUENCE</scope>
    <source>
        <strain evidence="8">SAG 63-3</strain>
    </source>
</reference>
<comment type="similarity">
    <text evidence="3 7">Belongs to the PRA1 family.</text>
</comment>
<evidence type="ECO:0000256" key="6">
    <source>
        <dbReference type="ARBA" id="ARBA00023136"/>
    </source>
</evidence>
<feature type="transmembrane region" description="Helical" evidence="7">
    <location>
        <begin position="134"/>
        <end position="167"/>
    </location>
</feature>
<evidence type="ECO:0000256" key="3">
    <source>
        <dbReference type="ARBA" id="ARBA00006483"/>
    </source>
</evidence>
<dbReference type="PANTHER" id="PTHR19317">
    <property type="entry name" value="PRENYLATED RAB ACCEPTOR 1-RELATED"/>
    <property type="match status" value="1"/>
</dbReference>
<dbReference type="GO" id="GO:0016192">
    <property type="term" value="P:vesicle-mediated transport"/>
    <property type="evidence" value="ECO:0007669"/>
    <property type="project" value="UniProtKB-ARBA"/>
</dbReference>
<keyword evidence="7" id="KW-0813">Transport</keyword>
<evidence type="ECO:0000256" key="5">
    <source>
        <dbReference type="ARBA" id="ARBA00022989"/>
    </source>
</evidence>
<dbReference type="PANTHER" id="PTHR19317:SF0">
    <property type="entry name" value="PRENYLATED RAB ACCEPTOR PROTEIN 1"/>
    <property type="match status" value="1"/>
</dbReference>
<dbReference type="InterPro" id="IPR004895">
    <property type="entry name" value="Prenylated_rab_accept_PRA1"/>
</dbReference>
<evidence type="ECO:0000313" key="8">
    <source>
        <dbReference type="EMBL" id="CAD8779364.1"/>
    </source>
</evidence>
<evidence type="ECO:0000256" key="7">
    <source>
        <dbReference type="RuleBase" id="RU363107"/>
    </source>
</evidence>